<accession>A0ACB7VRD0</accession>
<gene>
    <name evidence="1" type="ORF">IHE45_07G061300</name>
</gene>
<name>A0ACB7VRD0_DIOAL</name>
<organism evidence="1 2">
    <name type="scientific">Dioscorea alata</name>
    <name type="common">Purple yam</name>
    <dbReference type="NCBI Taxonomy" id="55571"/>
    <lineage>
        <taxon>Eukaryota</taxon>
        <taxon>Viridiplantae</taxon>
        <taxon>Streptophyta</taxon>
        <taxon>Embryophyta</taxon>
        <taxon>Tracheophyta</taxon>
        <taxon>Spermatophyta</taxon>
        <taxon>Magnoliopsida</taxon>
        <taxon>Liliopsida</taxon>
        <taxon>Dioscoreales</taxon>
        <taxon>Dioscoreaceae</taxon>
        <taxon>Dioscorea</taxon>
    </lineage>
</organism>
<reference evidence="2" key="1">
    <citation type="journal article" date="2022" name="Nat. Commun.">
        <title>Chromosome evolution and the genetic basis of agronomically important traits in greater yam.</title>
        <authorList>
            <person name="Bredeson J.V."/>
            <person name="Lyons J.B."/>
            <person name="Oniyinde I.O."/>
            <person name="Okereke N.R."/>
            <person name="Kolade O."/>
            <person name="Nnabue I."/>
            <person name="Nwadili C.O."/>
            <person name="Hribova E."/>
            <person name="Parker M."/>
            <person name="Nwogha J."/>
            <person name="Shu S."/>
            <person name="Carlson J."/>
            <person name="Kariba R."/>
            <person name="Muthemba S."/>
            <person name="Knop K."/>
            <person name="Barton G.J."/>
            <person name="Sherwood A.V."/>
            <person name="Lopez-Montes A."/>
            <person name="Asiedu R."/>
            <person name="Jamnadass R."/>
            <person name="Muchugi A."/>
            <person name="Goodstein D."/>
            <person name="Egesi C.N."/>
            <person name="Featherston J."/>
            <person name="Asfaw A."/>
            <person name="Simpson G.G."/>
            <person name="Dolezel J."/>
            <person name="Hendre P.S."/>
            <person name="Van Deynze A."/>
            <person name="Kumar P.L."/>
            <person name="Obidiegwu J.E."/>
            <person name="Bhattacharjee R."/>
            <person name="Rokhsar D.S."/>
        </authorList>
    </citation>
    <scope>NUCLEOTIDE SEQUENCE [LARGE SCALE GENOMIC DNA]</scope>
    <source>
        <strain evidence="2">cv. TDa95/00328</strain>
    </source>
</reference>
<evidence type="ECO:0000313" key="1">
    <source>
        <dbReference type="EMBL" id="KAH7677119.1"/>
    </source>
</evidence>
<dbReference type="Proteomes" id="UP000827976">
    <property type="component" value="Chromosome 7"/>
</dbReference>
<proteinExistence type="predicted"/>
<keyword evidence="2" id="KW-1185">Reference proteome</keyword>
<sequence>MTHDYMSFSPSTTSALGSPFSTPSTRELKSDERGIYLIQLLLRCAEQVSANSFDQTNQCLEHISMLASPTGDTVQRIASYFTHALALRVLSSWRGFYIVLNPPPPTPAESLAARRHFFDLCPFLRLSYMISNQAIMETMEGEKMIHIIDLSFSDPAQWVPLLHLLRDRKEGPPHLRITGINEHKQLLDHTALLLSEEAERLDISFQFNQVVSRLDNLDPSLVRIKTGEALAISSVLQLHCLLASDDDAAAARKGTPFLTSRNSCSIAQFHRIVQMSQGTLGELLEKDLLLNGYSMSPDSASSSPFGLPPAPKMERFLSWLCGLSPKVMVVAEQESNHNGFSMNERFMESLNYYAALFDCLESTMARPSAERMKVEKLVWGEEIRNIVACEGVERRERHEKLERWVQRMEMAGFGSVPLGYYTLLQARRLLQGFGCDGYKVREENGFLHLCWQDRSLFSVSAWRRRRFD</sequence>
<protein>
    <submittedName>
        <fullName evidence="1">Scarecrow-like protein 3</fullName>
    </submittedName>
</protein>
<comment type="caution">
    <text evidence="1">The sequence shown here is derived from an EMBL/GenBank/DDBJ whole genome shotgun (WGS) entry which is preliminary data.</text>
</comment>
<evidence type="ECO:0000313" key="2">
    <source>
        <dbReference type="Proteomes" id="UP000827976"/>
    </source>
</evidence>
<dbReference type="EMBL" id="CM037017">
    <property type="protein sequence ID" value="KAH7677119.1"/>
    <property type="molecule type" value="Genomic_DNA"/>
</dbReference>